<evidence type="ECO:0000259" key="1">
    <source>
        <dbReference type="Pfam" id="PF02517"/>
    </source>
</evidence>
<dbReference type="PIRSF" id="PIRSF026622">
    <property type="entry name" value="Proteas_026622"/>
    <property type="match status" value="1"/>
</dbReference>
<proteinExistence type="predicted"/>
<dbReference type="EMBL" id="AP023287">
    <property type="protein sequence ID" value="BCI55284.1"/>
    <property type="molecule type" value="Genomic_DNA"/>
</dbReference>
<dbReference type="Pfam" id="PF02517">
    <property type="entry name" value="Rce1-like"/>
    <property type="match status" value="1"/>
</dbReference>
<dbReference type="GO" id="GO:0080120">
    <property type="term" value="P:CAAX-box protein maturation"/>
    <property type="evidence" value="ECO:0007669"/>
    <property type="project" value="UniProtKB-ARBA"/>
</dbReference>
<reference evidence="2 3" key="1">
    <citation type="submission" date="2020-07" db="EMBL/GenBank/DDBJ databases">
        <title>Complete genome sequence of Mycolicibacterium litorale like strain isolated from cardiac implantable electronic device infection.</title>
        <authorList>
            <person name="Fukano H."/>
            <person name="Miyama H."/>
            <person name="Hoshino Y."/>
        </authorList>
    </citation>
    <scope>NUCLEOTIDE SEQUENCE [LARGE SCALE GENOMIC DNA]</scope>
    <source>
        <strain evidence="2 3">NIIDNTM18</strain>
    </source>
</reference>
<dbReference type="GO" id="GO:0004175">
    <property type="term" value="F:endopeptidase activity"/>
    <property type="evidence" value="ECO:0007669"/>
    <property type="project" value="UniProtKB-ARBA"/>
</dbReference>
<sequence length="208" mass="21151">MRRDQIRVMALAAGLVVLSGLVSPRLPERRAAAIHAVSGAVLAAATRTRVGVRPPALTQGVRAGASAAAVVTGAVATAGAVPAVRSAMAARELPDAPARWLLVRIPFGTVWAEEVAYRGALGQLGAQAFGPTRGRVLQAVAFGLSHIADARAAGEPVAGTVVVTGVAGWVFALLAERSGSLVAPMLAHLAVNESGALAALAVQRRRNR</sequence>
<keyword evidence="2" id="KW-0645">Protease</keyword>
<dbReference type="AlphaFoldDB" id="A0A6S6P9C5"/>
<dbReference type="Proteomes" id="UP000515734">
    <property type="component" value="Chromosome"/>
</dbReference>
<protein>
    <submittedName>
        <fullName evidence="2">CAAX protease family protein</fullName>
    </submittedName>
</protein>
<accession>A0A6S6P9C5</accession>
<organism evidence="2 3">
    <name type="scientific">Mycolicibacterium litorale</name>
    <dbReference type="NCBI Taxonomy" id="758802"/>
    <lineage>
        <taxon>Bacteria</taxon>
        <taxon>Bacillati</taxon>
        <taxon>Actinomycetota</taxon>
        <taxon>Actinomycetes</taxon>
        <taxon>Mycobacteriales</taxon>
        <taxon>Mycobacteriaceae</taxon>
        <taxon>Mycolicibacterium</taxon>
    </lineage>
</organism>
<evidence type="ECO:0000313" key="3">
    <source>
        <dbReference type="Proteomes" id="UP000515734"/>
    </source>
</evidence>
<evidence type="ECO:0000313" key="2">
    <source>
        <dbReference type="EMBL" id="BCI55284.1"/>
    </source>
</evidence>
<feature type="domain" description="CAAX prenyl protease 2/Lysostaphin resistance protein A-like" evidence="1">
    <location>
        <begin position="99"/>
        <end position="192"/>
    </location>
</feature>
<keyword evidence="2" id="KW-0378">Hydrolase</keyword>
<dbReference type="RefSeq" id="WP_185293008.1">
    <property type="nucleotide sequence ID" value="NZ_AP023287.1"/>
</dbReference>
<name>A0A6S6P9C5_9MYCO</name>
<dbReference type="GO" id="GO:0006508">
    <property type="term" value="P:proteolysis"/>
    <property type="evidence" value="ECO:0007669"/>
    <property type="project" value="UniProtKB-KW"/>
</dbReference>
<dbReference type="InterPro" id="IPR003675">
    <property type="entry name" value="Rce1/LyrA-like_dom"/>
</dbReference>
<gene>
    <name evidence="2" type="ORF">NIIDNTM18_45620</name>
</gene>
<dbReference type="InterPro" id="IPR015837">
    <property type="entry name" value="UCP026622_CAAX_protease"/>
</dbReference>